<dbReference type="GO" id="GO:0003676">
    <property type="term" value="F:nucleic acid binding"/>
    <property type="evidence" value="ECO:0007669"/>
    <property type="project" value="InterPro"/>
</dbReference>
<organism evidence="2 3">
    <name type="scientific">Mucuna pruriens</name>
    <name type="common">Velvet bean</name>
    <name type="synonym">Dolichos pruriens</name>
    <dbReference type="NCBI Taxonomy" id="157652"/>
    <lineage>
        <taxon>Eukaryota</taxon>
        <taxon>Viridiplantae</taxon>
        <taxon>Streptophyta</taxon>
        <taxon>Embryophyta</taxon>
        <taxon>Tracheophyta</taxon>
        <taxon>Spermatophyta</taxon>
        <taxon>Magnoliopsida</taxon>
        <taxon>eudicotyledons</taxon>
        <taxon>Gunneridae</taxon>
        <taxon>Pentapetalae</taxon>
        <taxon>rosids</taxon>
        <taxon>fabids</taxon>
        <taxon>Fabales</taxon>
        <taxon>Fabaceae</taxon>
        <taxon>Papilionoideae</taxon>
        <taxon>50 kb inversion clade</taxon>
        <taxon>NPAAA clade</taxon>
        <taxon>indigoferoid/millettioid clade</taxon>
        <taxon>Phaseoleae</taxon>
        <taxon>Mucuna</taxon>
    </lineage>
</organism>
<dbReference type="InterPro" id="IPR043502">
    <property type="entry name" value="DNA/RNA_pol_sf"/>
</dbReference>
<dbReference type="InterPro" id="IPR036397">
    <property type="entry name" value="RNaseH_sf"/>
</dbReference>
<dbReference type="PANTHER" id="PTHR35046">
    <property type="entry name" value="ZINC KNUCKLE (CCHC-TYPE) FAMILY PROTEIN"/>
    <property type="match status" value="1"/>
</dbReference>
<reference evidence="2" key="1">
    <citation type="submission" date="2018-05" db="EMBL/GenBank/DDBJ databases">
        <title>Draft genome of Mucuna pruriens seed.</title>
        <authorList>
            <person name="Nnadi N.E."/>
            <person name="Vos R."/>
            <person name="Hasami M.H."/>
            <person name="Devisetty U.K."/>
            <person name="Aguiy J.C."/>
        </authorList>
    </citation>
    <scope>NUCLEOTIDE SEQUENCE [LARGE SCALE GENOMIC DNA]</scope>
    <source>
        <strain evidence="2">JCA_2017</strain>
    </source>
</reference>
<dbReference type="AlphaFoldDB" id="A0A371HY29"/>
<feature type="non-terminal residue" evidence="2">
    <location>
        <position position="1"/>
    </location>
</feature>
<evidence type="ECO:0000313" key="3">
    <source>
        <dbReference type="Proteomes" id="UP000257109"/>
    </source>
</evidence>
<dbReference type="EMBL" id="QJKJ01001416">
    <property type="protein sequence ID" value="RDY07692.1"/>
    <property type="molecule type" value="Genomic_DNA"/>
</dbReference>
<keyword evidence="3" id="KW-1185">Reference proteome</keyword>
<dbReference type="Proteomes" id="UP000257109">
    <property type="component" value="Unassembled WGS sequence"/>
</dbReference>
<dbReference type="STRING" id="157652.A0A371HY29"/>
<dbReference type="InterPro" id="IPR012337">
    <property type="entry name" value="RNaseH-like_sf"/>
</dbReference>
<name>A0A371HY29_MUCPR</name>
<dbReference type="SUPFAM" id="SSF56672">
    <property type="entry name" value="DNA/RNA polymerases"/>
    <property type="match status" value="1"/>
</dbReference>
<dbReference type="InterPro" id="IPR041577">
    <property type="entry name" value="RT_RNaseH_2"/>
</dbReference>
<gene>
    <name evidence="2" type="ORF">CR513_08135</name>
</gene>
<sequence>MFNEFKDIFPKEMSEGFPPIRGIKHQIDLVSCASLPNHPTYGTNLEESKEIQRQENNCLTKVWEGKVNVHVLYLCIDDHILHVRSVILLLKQECLYERLTNALILALPNFSKTFELECDVSNVDVGVVLLQERHPIAYFKLYALVRALQVWQHYLLPKAFVIHNDHEDKKLYVPKSFVKGILVKEAHEDFVLGFPRSKSGKDSIFIVVDRFSRMTHFIPCHKVDDACLVTNLFFREVARLHGLPRTIFFDKDSKILWSKLGTKLLFSTVCHPQIDGQTKDLVSTLEDIQEEQEAKESQALNGPMTKGRPRRLQEEMLQTQEHINFSPIF</sequence>
<dbReference type="Pfam" id="PF17919">
    <property type="entry name" value="RT_RNaseH_2"/>
    <property type="match status" value="1"/>
</dbReference>
<feature type="domain" description="Reverse transcriptase/retrotransposon-derived protein RNase H-like" evidence="1">
    <location>
        <begin position="95"/>
        <end position="139"/>
    </location>
</feature>
<evidence type="ECO:0000259" key="1">
    <source>
        <dbReference type="Pfam" id="PF17919"/>
    </source>
</evidence>
<comment type="caution">
    <text evidence="2">The sequence shown here is derived from an EMBL/GenBank/DDBJ whole genome shotgun (WGS) entry which is preliminary data.</text>
</comment>
<dbReference type="Gene3D" id="3.30.420.10">
    <property type="entry name" value="Ribonuclease H-like superfamily/Ribonuclease H"/>
    <property type="match status" value="1"/>
</dbReference>
<dbReference type="SUPFAM" id="SSF53098">
    <property type="entry name" value="Ribonuclease H-like"/>
    <property type="match status" value="1"/>
</dbReference>
<evidence type="ECO:0000313" key="2">
    <source>
        <dbReference type="EMBL" id="RDY07692.1"/>
    </source>
</evidence>
<proteinExistence type="predicted"/>
<dbReference type="PANTHER" id="PTHR35046:SF9">
    <property type="entry name" value="RNA-DIRECTED DNA POLYMERASE"/>
    <property type="match status" value="1"/>
</dbReference>
<protein>
    <recommendedName>
        <fullName evidence="1">Reverse transcriptase/retrotransposon-derived protein RNase H-like domain-containing protein</fullName>
    </recommendedName>
</protein>
<accession>A0A371HY29</accession>